<organism evidence="1 2">
    <name type="scientific">Corallincola luteus</name>
    <dbReference type="NCBI Taxonomy" id="1775177"/>
    <lineage>
        <taxon>Bacteria</taxon>
        <taxon>Pseudomonadati</taxon>
        <taxon>Pseudomonadota</taxon>
        <taxon>Gammaproteobacteria</taxon>
        <taxon>Alteromonadales</taxon>
        <taxon>Psychromonadaceae</taxon>
        <taxon>Corallincola</taxon>
    </lineage>
</organism>
<dbReference type="InterPro" id="IPR016181">
    <property type="entry name" value="Acyl_CoA_acyltransferase"/>
</dbReference>
<protein>
    <recommendedName>
        <fullName evidence="3">N-acetyltransferase domain-containing protein</fullName>
    </recommendedName>
</protein>
<dbReference type="Gene3D" id="3.40.630.30">
    <property type="match status" value="1"/>
</dbReference>
<gene>
    <name evidence="1" type="ORF">EZV61_00260</name>
</gene>
<evidence type="ECO:0000313" key="1">
    <source>
        <dbReference type="EMBL" id="TCI04445.1"/>
    </source>
</evidence>
<sequence length="333" mass="37656">MLYPPPEVRQGDYSPGYEQRVISLLGDHDFKRVLWPWQFQHIETVQPVVLLDKDRQVKGFNGVMPVTVSIDGQHFPAVWSCDFVVAGDCRGQGVGKQVKLALQADFPRLMSLGISDSAVRVLSRMGWKPGARVITMRRLGSQRRWRDAPLLLAQAILTRLFGCSRQAGDGDALVWSQQLPMQADVDDLSVRVTPEYSRTVVRDYAYLSWRYEGHPLARYQYLSLQSENGLQALVVVRESLGHLRIVDYLGPAAGVHEILLQAILKRYQGSRLFTCTTSDKNWLKALWRAGYLPQGRQRFYVYSETDGESEGWFLMAGDSDGELLQAARGAHRS</sequence>
<comment type="caution">
    <text evidence="1">The sequence shown here is derived from an EMBL/GenBank/DDBJ whole genome shotgun (WGS) entry which is preliminary data.</text>
</comment>
<reference evidence="1 2" key="1">
    <citation type="submission" date="2019-02" db="EMBL/GenBank/DDBJ databases">
        <title>Corallincola luteus sp. nov., a marine bacterium isolated from surface sediment of Bohai Sea in China.</title>
        <authorList>
            <person name="Ren Q."/>
        </authorList>
    </citation>
    <scope>NUCLEOTIDE SEQUENCE [LARGE SCALE GENOMIC DNA]</scope>
    <source>
        <strain evidence="1 2">DASS28</strain>
    </source>
</reference>
<keyword evidence="2" id="KW-1185">Reference proteome</keyword>
<dbReference type="SUPFAM" id="SSF55729">
    <property type="entry name" value="Acyl-CoA N-acyltransferases (Nat)"/>
    <property type="match status" value="1"/>
</dbReference>
<dbReference type="EMBL" id="SJXE01000001">
    <property type="protein sequence ID" value="TCI04445.1"/>
    <property type="molecule type" value="Genomic_DNA"/>
</dbReference>
<evidence type="ECO:0008006" key="3">
    <source>
        <dbReference type="Google" id="ProtNLM"/>
    </source>
</evidence>
<dbReference type="RefSeq" id="WP_131413945.1">
    <property type="nucleotide sequence ID" value="NZ_SJXE01000001.1"/>
</dbReference>
<evidence type="ECO:0000313" key="2">
    <source>
        <dbReference type="Proteomes" id="UP000292554"/>
    </source>
</evidence>
<name>A0ABY2AMM2_9GAMM</name>
<accession>A0ABY2AMM2</accession>
<dbReference type="Proteomes" id="UP000292554">
    <property type="component" value="Unassembled WGS sequence"/>
</dbReference>
<proteinExistence type="predicted"/>